<feature type="compositionally biased region" description="Acidic residues" evidence="1">
    <location>
        <begin position="106"/>
        <end position="116"/>
    </location>
</feature>
<feature type="compositionally biased region" description="Low complexity" evidence="1">
    <location>
        <begin position="118"/>
        <end position="132"/>
    </location>
</feature>
<gene>
    <name evidence="2" type="ORF">DFH08DRAFT_930802</name>
</gene>
<dbReference type="EMBL" id="JARIHO010000004">
    <property type="protein sequence ID" value="KAJ7362469.1"/>
    <property type="molecule type" value="Genomic_DNA"/>
</dbReference>
<keyword evidence="3" id="KW-1185">Reference proteome</keyword>
<proteinExistence type="predicted"/>
<evidence type="ECO:0000313" key="3">
    <source>
        <dbReference type="Proteomes" id="UP001218218"/>
    </source>
</evidence>
<feature type="region of interest" description="Disordered" evidence="1">
    <location>
        <begin position="91"/>
        <end position="139"/>
    </location>
</feature>
<feature type="region of interest" description="Disordered" evidence="1">
    <location>
        <begin position="151"/>
        <end position="179"/>
    </location>
</feature>
<reference evidence="2" key="1">
    <citation type="submission" date="2023-03" db="EMBL/GenBank/DDBJ databases">
        <title>Massive genome expansion in bonnet fungi (Mycena s.s.) driven by repeated elements and novel gene families across ecological guilds.</title>
        <authorList>
            <consortium name="Lawrence Berkeley National Laboratory"/>
            <person name="Harder C.B."/>
            <person name="Miyauchi S."/>
            <person name="Viragh M."/>
            <person name="Kuo A."/>
            <person name="Thoen E."/>
            <person name="Andreopoulos B."/>
            <person name="Lu D."/>
            <person name="Skrede I."/>
            <person name="Drula E."/>
            <person name="Henrissat B."/>
            <person name="Morin E."/>
            <person name="Kohler A."/>
            <person name="Barry K."/>
            <person name="LaButti K."/>
            <person name="Morin E."/>
            <person name="Salamov A."/>
            <person name="Lipzen A."/>
            <person name="Mereny Z."/>
            <person name="Hegedus B."/>
            <person name="Baldrian P."/>
            <person name="Stursova M."/>
            <person name="Weitz H."/>
            <person name="Taylor A."/>
            <person name="Grigoriev I.V."/>
            <person name="Nagy L.G."/>
            <person name="Martin F."/>
            <person name="Kauserud H."/>
        </authorList>
    </citation>
    <scope>NUCLEOTIDE SEQUENCE</scope>
    <source>
        <strain evidence="2">CBHHK002</strain>
    </source>
</reference>
<evidence type="ECO:0000313" key="2">
    <source>
        <dbReference type="EMBL" id="KAJ7362469.1"/>
    </source>
</evidence>
<comment type="caution">
    <text evidence="2">The sequence shown here is derived from an EMBL/GenBank/DDBJ whole genome shotgun (WGS) entry which is preliminary data.</text>
</comment>
<evidence type="ECO:0000256" key="1">
    <source>
        <dbReference type="SAM" id="MobiDB-lite"/>
    </source>
</evidence>
<dbReference type="Proteomes" id="UP001218218">
    <property type="component" value="Unassembled WGS sequence"/>
</dbReference>
<dbReference type="AlphaFoldDB" id="A0AAD7ALS7"/>
<name>A0AAD7ALS7_9AGAR</name>
<protein>
    <submittedName>
        <fullName evidence="2">Uncharacterized protein</fullName>
    </submittedName>
</protein>
<sequence length="580" mass="63632">MDSDCLEGLTIGEDAPLSFLRTAAWDLLESESPSLAFEADGAYTGRELAMDVDFEEEMGKSSKLPDYLDVSPPWLAASAKHVSVSEPPNELIVGRDVQAEEKDERDFQEEGEDESMAEPCENNSISPSNEISTAGARKRRRTELDALLTDVQQYASESRPAKKRRTARNNDSLAATPYPPPRYMHAFGVPLPPLLRKNTPEDFHIPDFLLKWMPTFTHTRANPTEEESEHFDDDSSSPVDLRDVAIPMTVSLDVPHRNGHLRMANRTRTRSRSAAFGVALPAMLFENRAVDFVLPPDFRGGVLPTVVVPVVPMVVLPVVPAPPRAPAAVNPTAPQTFAAVWKPYLPQFPVNHFPLGRMVQLPVGRTESAHVQAPQKTYDQIFWVPSNKQPYAAGRCAIPDHLLPVSPLSPLIFTPIPAYRRPLTAFGVPLPPCLLQIEAPPEEFRVPSFLRLGAAASLPSSVSVQPSPSARVPNPVPVSVPGVSRPRSRPLTAFGVALPPLLLEPEPDMPEDTDEDADFHLLDSLFRGTAAVLIPPALCPPVHMRTHAFGARLPEALLRFQETPTEFTVPPELLSDVCCA</sequence>
<accession>A0AAD7ALS7</accession>
<organism evidence="2 3">
    <name type="scientific">Mycena albidolilacea</name>
    <dbReference type="NCBI Taxonomy" id="1033008"/>
    <lineage>
        <taxon>Eukaryota</taxon>
        <taxon>Fungi</taxon>
        <taxon>Dikarya</taxon>
        <taxon>Basidiomycota</taxon>
        <taxon>Agaricomycotina</taxon>
        <taxon>Agaricomycetes</taxon>
        <taxon>Agaricomycetidae</taxon>
        <taxon>Agaricales</taxon>
        <taxon>Marasmiineae</taxon>
        <taxon>Mycenaceae</taxon>
        <taxon>Mycena</taxon>
    </lineage>
</organism>